<feature type="transmembrane region" description="Helical" evidence="1">
    <location>
        <begin position="715"/>
        <end position="737"/>
    </location>
</feature>
<proteinExistence type="predicted"/>
<dbReference type="AlphaFoldDB" id="A0A8J2U8A1"/>
<feature type="domain" description="Two component regulator three Y" evidence="4">
    <location>
        <begin position="653"/>
        <end position="709"/>
    </location>
</feature>
<dbReference type="SUPFAM" id="SSF63829">
    <property type="entry name" value="Calcium-dependent phosphotriesterase"/>
    <property type="match status" value="2"/>
</dbReference>
<dbReference type="PROSITE" id="PS51257">
    <property type="entry name" value="PROKAR_LIPOPROTEIN"/>
    <property type="match status" value="1"/>
</dbReference>
<dbReference type="GO" id="GO:0000155">
    <property type="term" value="F:phosphorelay sensor kinase activity"/>
    <property type="evidence" value="ECO:0007669"/>
    <property type="project" value="InterPro"/>
</dbReference>
<evidence type="ECO:0000313" key="5">
    <source>
        <dbReference type="EMBL" id="GGA86267.1"/>
    </source>
</evidence>
<evidence type="ECO:0008006" key="7">
    <source>
        <dbReference type="Google" id="ProtNLM"/>
    </source>
</evidence>
<accession>A0A8J2U8A1</accession>
<dbReference type="Proteomes" id="UP000607559">
    <property type="component" value="Unassembled WGS sequence"/>
</dbReference>
<feature type="domain" description="Signal transduction histidine kinase internal region" evidence="3">
    <location>
        <begin position="762"/>
        <end position="840"/>
    </location>
</feature>
<dbReference type="Pfam" id="PF07495">
    <property type="entry name" value="Y_Y_Y"/>
    <property type="match status" value="1"/>
</dbReference>
<keyword evidence="6" id="KW-1185">Reference proteome</keyword>
<dbReference type="Gene3D" id="2.130.10.10">
    <property type="entry name" value="YVTN repeat-like/Quinoprotein amine dehydrogenase"/>
    <property type="match status" value="3"/>
</dbReference>
<dbReference type="InterPro" id="IPR011123">
    <property type="entry name" value="Y_Y_Y"/>
</dbReference>
<feature type="signal peptide" evidence="2">
    <location>
        <begin position="1"/>
        <end position="27"/>
    </location>
</feature>
<dbReference type="GO" id="GO:0016020">
    <property type="term" value="C:membrane"/>
    <property type="evidence" value="ECO:0007669"/>
    <property type="project" value="InterPro"/>
</dbReference>
<dbReference type="Gene3D" id="3.30.565.10">
    <property type="entry name" value="Histidine kinase-like ATPase, C-terminal domain"/>
    <property type="match status" value="1"/>
</dbReference>
<dbReference type="Pfam" id="PF06580">
    <property type="entry name" value="His_kinase"/>
    <property type="match status" value="1"/>
</dbReference>
<dbReference type="Pfam" id="PF07494">
    <property type="entry name" value="Reg_prop"/>
    <property type="match status" value="1"/>
</dbReference>
<feature type="chain" id="PRO_5035304319" description="Signal transduction histidine kinase internal region domain-containing protein" evidence="2">
    <location>
        <begin position="28"/>
        <end position="976"/>
    </location>
</feature>
<dbReference type="InterPro" id="IPR011110">
    <property type="entry name" value="Reg_prop"/>
</dbReference>
<dbReference type="InterPro" id="IPR036890">
    <property type="entry name" value="HATPase_C_sf"/>
</dbReference>
<organism evidence="5 6">
    <name type="scientific">Puia dinghuensis</name>
    <dbReference type="NCBI Taxonomy" id="1792502"/>
    <lineage>
        <taxon>Bacteria</taxon>
        <taxon>Pseudomonadati</taxon>
        <taxon>Bacteroidota</taxon>
        <taxon>Chitinophagia</taxon>
        <taxon>Chitinophagales</taxon>
        <taxon>Chitinophagaceae</taxon>
        <taxon>Puia</taxon>
    </lineage>
</organism>
<sequence length="976" mass="110634">MSPVLNRIACPLIIVLLLACCSGLCQEYTYTHYNVPDGLAGSTVYCITQDRDGFIWLGTETGVSRFDGTHFRNFTTADGLPDIEVLQMYGDSRGRVWMAPFRKSVCFYYKGMIHDQKNDPVLRQLHLGETVDNFAEDAAGDILIQQRTSLYVIDNQGRAVRYDSINGRPIRDCIAACRSRSGHFNIEMAGQVYELTVNRFRPVSSMAIQKDYASPNMVAMNRDWVLWISPRYECVIHSFRDGREMNRTWARPYFQHIAFSLVGDSLLFTNEATGALEYNLYTGESKRLLPGQPVSRAFRDESGNLWFSTMGQGIFRLNSNIRMIPIHTGRTNNPSIHAISLFGDDLLIGDDHNSLLSVNVRNLKVEDRSPRPNFKNRILFIDTVAERWLIGSDFGVSLISRKATNLNAAIGGGFKSICKKANGDLLVGFSWGAALLDGRSLRLIDTLWRERTTAVFARRDTAYIGTLNGLYRVDPDCSVKYLGEKTRFLQQRIAAMAADSTGMLWIASYDGGIIGYRKDSVIVTLTRQQGLTSNICRNLFLRGNRLWVGTDKGLNVIRLDKPGYPITQYTSKDGLPSDIINVVYADSSMVYVGTPAGLCFFDASKPNVSEDCRLRLLSVLNENRNKIDDTASLSIPYKDKFLRLEFAGISYRSVGDITYHYRMLGLDSIWRETKETFLEYPTLPSGNYVFQLSAVNKFGISSPLLTLPFDVATPFWLTTWFRLLCLAVFLLLVWLLVSWRIRTIRRRQDEKMQLTARIVDAERVALQAQMNPHFLFNCLNSIQHYVFSQDIYAANKYIAGFARLVRSTLQHSTDSFILLSDEISYLNTYLSLEKLRFKEKMDYLIEVDPDIDKDDYVLPPMLIQPFVENSMRHGLRHKTDGQGLIRLRFKKADAGLVVIVEDNGIGRQKAATFKTPQHIEYQSKGMSLTGDRISMLNTKYNNNIRLSVTDLKDAGGEAAGTQVVLEFPLFYEPAEK</sequence>
<gene>
    <name evidence="5" type="ORF">GCM10011511_06640</name>
</gene>
<dbReference type="InterPro" id="IPR013783">
    <property type="entry name" value="Ig-like_fold"/>
</dbReference>
<evidence type="ECO:0000256" key="2">
    <source>
        <dbReference type="SAM" id="SignalP"/>
    </source>
</evidence>
<dbReference type="InterPro" id="IPR050640">
    <property type="entry name" value="Bact_2-comp_sensor_kinase"/>
</dbReference>
<keyword evidence="2" id="KW-0732">Signal</keyword>
<protein>
    <recommendedName>
        <fullName evidence="7">Signal transduction histidine kinase internal region domain-containing protein</fullName>
    </recommendedName>
</protein>
<dbReference type="Gene3D" id="2.60.40.10">
    <property type="entry name" value="Immunoglobulins"/>
    <property type="match status" value="1"/>
</dbReference>
<dbReference type="InterPro" id="IPR010559">
    <property type="entry name" value="Sig_transdc_His_kin_internal"/>
</dbReference>
<dbReference type="PANTHER" id="PTHR34220:SF7">
    <property type="entry name" value="SENSOR HISTIDINE KINASE YPDA"/>
    <property type="match status" value="1"/>
</dbReference>
<name>A0A8J2U8A1_9BACT</name>
<keyword evidence="1" id="KW-0812">Transmembrane</keyword>
<dbReference type="InterPro" id="IPR015943">
    <property type="entry name" value="WD40/YVTN_repeat-like_dom_sf"/>
</dbReference>
<evidence type="ECO:0000313" key="6">
    <source>
        <dbReference type="Proteomes" id="UP000607559"/>
    </source>
</evidence>
<dbReference type="EMBL" id="BMJC01000001">
    <property type="protein sequence ID" value="GGA86267.1"/>
    <property type="molecule type" value="Genomic_DNA"/>
</dbReference>
<reference evidence="5" key="1">
    <citation type="journal article" date="2014" name="Int. J. Syst. Evol. Microbiol.">
        <title>Complete genome sequence of Corynebacterium casei LMG S-19264T (=DSM 44701T), isolated from a smear-ripened cheese.</title>
        <authorList>
            <consortium name="US DOE Joint Genome Institute (JGI-PGF)"/>
            <person name="Walter F."/>
            <person name="Albersmeier A."/>
            <person name="Kalinowski J."/>
            <person name="Ruckert C."/>
        </authorList>
    </citation>
    <scope>NUCLEOTIDE SEQUENCE</scope>
    <source>
        <strain evidence="5">CGMCC 1.15448</strain>
    </source>
</reference>
<evidence type="ECO:0000259" key="4">
    <source>
        <dbReference type="Pfam" id="PF07495"/>
    </source>
</evidence>
<reference evidence="5" key="2">
    <citation type="submission" date="2020-09" db="EMBL/GenBank/DDBJ databases">
        <authorList>
            <person name="Sun Q."/>
            <person name="Zhou Y."/>
        </authorList>
    </citation>
    <scope>NUCLEOTIDE SEQUENCE</scope>
    <source>
        <strain evidence="5">CGMCC 1.15448</strain>
    </source>
</reference>
<evidence type="ECO:0000256" key="1">
    <source>
        <dbReference type="SAM" id="Phobius"/>
    </source>
</evidence>
<dbReference type="PANTHER" id="PTHR34220">
    <property type="entry name" value="SENSOR HISTIDINE KINASE YPDA"/>
    <property type="match status" value="1"/>
</dbReference>
<keyword evidence="1" id="KW-1133">Transmembrane helix</keyword>
<keyword evidence="1" id="KW-0472">Membrane</keyword>
<evidence type="ECO:0000259" key="3">
    <source>
        <dbReference type="Pfam" id="PF06580"/>
    </source>
</evidence>
<dbReference type="SUPFAM" id="SSF55874">
    <property type="entry name" value="ATPase domain of HSP90 chaperone/DNA topoisomerase II/histidine kinase"/>
    <property type="match status" value="1"/>
</dbReference>
<comment type="caution">
    <text evidence="5">The sequence shown here is derived from an EMBL/GenBank/DDBJ whole genome shotgun (WGS) entry which is preliminary data.</text>
</comment>